<dbReference type="Pfam" id="PF09140">
    <property type="entry name" value="MipZ"/>
    <property type="match status" value="1"/>
</dbReference>
<sequence>MAGVHHIVFANEKGGTGKSTTAVHVAIALASRGARVACVDLDSRQRTLYRYLENRRDTIKRRGINLAMPMFEVFENDSQATLERQVDRLSQDNDFMIYDTPGRDDKYARFVATRANTLVTPINDSFVDFDLIGQVDAENFKVRRLSFYAELIWEARKERAKADGVTIDWVVVRNRLHNMEARNQQRMTDAIAELSKRVGFRSVPGLNERVIYRELFPSGLTLIDKGHLGQLATAHIVARQELRELVTGLALPELKSAVLA</sequence>
<dbReference type="SUPFAM" id="SSF52540">
    <property type="entry name" value="P-loop containing nucleoside triphosphate hydrolases"/>
    <property type="match status" value="1"/>
</dbReference>
<dbReference type="CDD" id="cd02042">
    <property type="entry name" value="ParAB_family"/>
    <property type="match status" value="1"/>
</dbReference>
<reference evidence="1 2" key="1">
    <citation type="submission" date="2019-01" db="EMBL/GenBank/DDBJ databases">
        <title>Sphingorhabdus lacus sp.nov., isolated from an oligotrophic freshwater lake.</title>
        <authorList>
            <person name="Park M."/>
        </authorList>
    </citation>
    <scope>NUCLEOTIDE SEQUENCE [LARGE SCALE GENOMIC DNA]</scope>
    <source>
        <strain evidence="1 2">IMCC26285</strain>
    </source>
</reference>
<evidence type="ECO:0000313" key="2">
    <source>
        <dbReference type="Proteomes" id="UP000471147"/>
    </source>
</evidence>
<dbReference type="EMBL" id="SDWJ01000002">
    <property type="protein sequence ID" value="MVZ98438.1"/>
    <property type="molecule type" value="Genomic_DNA"/>
</dbReference>
<dbReference type="Gene3D" id="3.40.50.300">
    <property type="entry name" value="P-loop containing nucleotide triphosphate hydrolases"/>
    <property type="match status" value="1"/>
</dbReference>
<dbReference type="InterPro" id="IPR015223">
    <property type="entry name" value="MipZ"/>
</dbReference>
<dbReference type="AlphaFoldDB" id="A0A6I4M6Y1"/>
<organism evidence="1 2">
    <name type="scientific">Sphingorhabdus profundilacus</name>
    <dbReference type="NCBI Taxonomy" id="2509718"/>
    <lineage>
        <taxon>Bacteria</taxon>
        <taxon>Pseudomonadati</taxon>
        <taxon>Pseudomonadota</taxon>
        <taxon>Alphaproteobacteria</taxon>
        <taxon>Sphingomonadales</taxon>
        <taxon>Sphingomonadaceae</taxon>
        <taxon>Sphingorhabdus</taxon>
    </lineage>
</organism>
<protein>
    <submittedName>
        <fullName evidence="1">ATPase</fullName>
    </submittedName>
</protein>
<evidence type="ECO:0000313" key="1">
    <source>
        <dbReference type="EMBL" id="MVZ98438.1"/>
    </source>
</evidence>
<dbReference type="Proteomes" id="UP000471147">
    <property type="component" value="Unassembled WGS sequence"/>
</dbReference>
<dbReference type="InterPro" id="IPR027417">
    <property type="entry name" value="P-loop_NTPase"/>
</dbReference>
<proteinExistence type="predicted"/>
<name>A0A6I4M6Y1_9SPHN</name>
<gene>
    <name evidence="1" type="ORF">EUU23_12115</name>
</gene>
<keyword evidence="2" id="KW-1185">Reference proteome</keyword>
<dbReference type="RefSeq" id="WP_160354343.1">
    <property type="nucleotide sequence ID" value="NZ_SDWJ01000002.1"/>
</dbReference>
<dbReference type="InterPro" id="IPR050678">
    <property type="entry name" value="DNA_Partitioning_ATPase"/>
</dbReference>
<dbReference type="PANTHER" id="PTHR13696">
    <property type="entry name" value="P-LOOP CONTAINING NUCLEOSIDE TRIPHOSPHATE HYDROLASE"/>
    <property type="match status" value="1"/>
</dbReference>
<comment type="caution">
    <text evidence="1">The sequence shown here is derived from an EMBL/GenBank/DDBJ whole genome shotgun (WGS) entry which is preliminary data.</text>
</comment>
<dbReference type="OrthoDB" id="13869at2"/>
<dbReference type="PANTHER" id="PTHR13696:SF96">
    <property type="entry name" value="COBQ_COBB_MIND_PARA NUCLEOTIDE BINDING DOMAIN-CONTAINING PROTEIN"/>
    <property type="match status" value="1"/>
</dbReference>
<accession>A0A6I4M6Y1</accession>